<dbReference type="PANTHER" id="PTHR10127">
    <property type="entry name" value="DISCOIDIN, CUB, EGF, LAMININ , AND ZINC METALLOPROTEASE DOMAIN CONTAINING"/>
    <property type="match status" value="1"/>
</dbReference>
<reference evidence="10" key="1">
    <citation type="submission" date="2021-02" db="EMBL/GenBank/DDBJ databases">
        <authorList>
            <person name="Nowell W R."/>
        </authorList>
    </citation>
    <scope>NUCLEOTIDE SEQUENCE</scope>
</reference>
<dbReference type="GO" id="GO:0006508">
    <property type="term" value="P:proteolysis"/>
    <property type="evidence" value="ECO:0007669"/>
    <property type="project" value="UniProtKB-KW"/>
</dbReference>
<dbReference type="PROSITE" id="PS01180">
    <property type="entry name" value="CUB"/>
    <property type="match status" value="1"/>
</dbReference>
<evidence type="ECO:0000256" key="2">
    <source>
        <dbReference type="ARBA" id="ARBA00022723"/>
    </source>
</evidence>
<organism evidence="10 11">
    <name type="scientific">Rotaria magnacalcarata</name>
    <dbReference type="NCBI Taxonomy" id="392030"/>
    <lineage>
        <taxon>Eukaryota</taxon>
        <taxon>Metazoa</taxon>
        <taxon>Spiralia</taxon>
        <taxon>Gnathifera</taxon>
        <taxon>Rotifera</taxon>
        <taxon>Eurotatoria</taxon>
        <taxon>Bdelloidea</taxon>
        <taxon>Philodinida</taxon>
        <taxon>Philodinidae</taxon>
        <taxon>Rotaria</taxon>
    </lineage>
</organism>
<evidence type="ECO:0000256" key="5">
    <source>
        <dbReference type="ARBA" id="ARBA00023049"/>
    </source>
</evidence>
<dbReference type="Pfam" id="PF00431">
    <property type="entry name" value="CUB"/>
    <property type="match status" value="1"/>
</dbReference>
<dbReference type="PROSITE" id="PS01186">
    <property type="entry name" value="EGF_2"/>
    <property type="match status" value="1"/>
</dbReference>
<dbReference type="GO" id="GO:0046872">
    <property type="term" value="F:metal ion binding"/>
    <property type="evidence" value="ECO:0007669"/>
    <property type="project" value="UniProtKB-KW"/>
</dbReference>
<sequence>MGQRQRAAFYDYKQINRLYCTRTDCPQMFNNNACQNNGYLDPRTCSYCICPEGFGGTNCNERDAHSNCGDTILNPTPYSSAQITIKNPSPNSTVSTQQYCVYLIRSISPGKIRLRLDSLNTIAYAVCSLTSLIEVKYQNDLALAGARWCGNTITSDWLNVTAATNTMLVIFRANNSISATSGLPKAGFRATIFFGMFELQMKSHLEKIMTNVVVIY</sequence>
<dbReference type="PROSITE" id="PS51864">
    <property type="entry name" value="ASTACIN"/>
    <property type="match status" value="1"/>
</dbReference>
<feature type="domain" description="CUB" evidence="8">
    <location>
        <begin position="68"/>
        <end position="195"/>
    </location>
</feature>
<dbReference type="InterPro" id="IPR035914">
    <property type="entry name" value="Sperma_CUB_dom_sf"/>
</dbReference>
<comment type="caution">
    <text evidence="10">The sequence shown here is derived from an EMBL/GenBank/DDBJ whole genome shotgun (WGS) entry which is preliminary data.</text>
</comment>
<evidence type="ECO:0000256" key="7">
    <source>
        <dbReference type="PROSITE-ProRule" id="PRU00059"/>
    </source>
</evidence>
<keyword evidence="4" id="KW-0862">Zinc</keyword>
<evidence type="ECO:0000256" key="4">
    <source>
        <dbReference type="ARBA" id="ARBA00022833"/>
    </source>
</evidence>
<evidence type="ECO:0000256" key="6">
    <source>
        <dbReference type="ARBA" id="ARBA00023157"/>
    </source>
</evidence>
<dbReference type="GO" id="GO:0004222">
    <property type="term" value="F:metalloendopeptidase activity"/>
    <property type="evidence" value="ECO:0007669"/>
    <property type="project" value="InterPro"/>
</dbReference>
<proteinExistence type="predicted"/>
<name>A0A8S3I6V7_9BILA</name>
<dbReference type="Gene3D" id="2.60.120.290">
    <property type="entry name" value="Spermadhesin, CUB domain"/>
    <property type="match status" value="1"/>
</dbReference>
<keyword evidence="1" id="KW-0645">Protease</keyword>
<comment type="caution">
    <text evidence="7">Lacks conserved residue(s) required for the propagation of feature annotation.</text>
</comment>
<keyword evidence="5" id="KW-0482">Metalloprotease</keyword>
<protein>
    <recommendedName>
        <fullName evidence="12">CUB domain-containing protein</fullName>
    </recommendedName>
</protein>
<evidence type="ECO:0000259" key="8">
    <source>
        <dbReference type="PROSITE" id="PS01180"/>
    </source>
</evidence>
<keyword evidence="6" id="KW-1015">Disulfide bond</keyword>
<keyword evidence="2" id="KW-0479">Metal-binding</keyword>
<dbReference type="CDD" id="cd00041">
    <property type="entry name" value="CUB"/>
    <property type="match status" value="1"/>
</dbReference>
<keyword evidence="3" id="KW-0378">Hydrolase</keyword>
<accession>A0A8S3I6V7</accession>
<dbReference type="Proteomes" id="UP000681720">
    <property type="component" value="Unassembled WGS sequence"/>
</dbReference>
<evidence type="ECO:0000313" key="11">
    <source>
        <dbReference type="Proteomes" id="UP000681720"/>
    </source>
</evidence>
<dbReference type="AlphaFoldDB" id="A0A8S3I6V7"/>
<dbReference type="InterPro" id="IPR000742">
    <property type="entry name" value="EGF"/>
</dbReference>
<evidence type="ECO:0008006" key="12">
    <source>
        <dbReference type="Google" id="ProtNLM"/>
    </source>
</evidence>
<evidence type="ECO:0000256" key="3">
    <source>
        <dbReference type="ARBA" id="ARBA00022801"/>
    </source>
</evidence>
<dbReference type="InterPro" id="IPR001506">
    <property type="entry name" value="Peptidase_M12A"/>
</dbReference>
<gene>
    <name evidence="10" type="ORF">GIL414_LOCUS74475</name>
</gene>
<evidence type="ECO:0000256" key="1">
    <source>
        <dbReference type="ARBA" id="ARBA00022670"/>
    </source>
</evidence>
<dbReference type="InterPro" id="IPR000859">
    <property type="entry name" value="CUB_dom"/>
</dbReference>
<feature type="domain" description="Peptidase M12A" evidence="9">
    <location>
        <begin position="1"/>
        <end position="21"/>
    </location>
</feature>
<dbReference type="EMBL" id="CAJOBJ010340929">
    <property type="protein sequence ID" value="CAF5194937.1"/>
    <property type="molecule type" value="Genomic_DNA"/>
</dbReference>
<dbReference type="PANTHER" id="PTHR10127:SF780">
    <property type="entry name" value="METALLOENDOPEPTIDASE"/>
    <property type="match status" value="1"/>
</dbReference>
<dbReference type="SUPFAM" id="SSF49854">
    <property type="entry name" value="Spermadhesin, CUB domain"/>
    <property type="match status" value="1"/>
</dbReference>
<evidence type="ECO:0000259" key="9">
    <source>
        <dbReference type="PROSITE" id="PS51864"/>
    </source>
</evidence>
<evidence type="ECO:0000313" key="10">
    <source>
        <dbReference type="EMBL" id="CAF5194937.1"/>
    </source>
</evidence>